<dbReference type="SUPFAM" id="SSF53850">
    <property type="entry name" value="Periplasmic binding protein-like II"/>
    <property type="match status" value="1"/>
</dbReference>
<organism evidence="2 3">
    <name type="scientific">Paenibacillus lutrae</name>
    <dbReference type="NCBI Taxonomy" id="2078573"/>
    <lineage>
        <taxon>Bacteria</taxon>
        <taxon>Bacillati</taxon>
        <taxon>Bacillota</taxon>
        <taxon>Bacilli</taxon>
        <taxon>Bacillales</taxon>
        <taxon>Paenibacillaceae</taxon>
        <taxon>Paenibacillus</taxon>
    </lineage>
</organism>
<dbReference type="Proteomes" id="UP000490800">
    <property type="component" value="Unassembled WGS sequence"/>
</dbReference>
<dbReference type="CDD" id="cd13585">
    <property type="entry name" value="PBP2_TMBP_like"/>
    <property type="match status" value="1"/>
</dbReference>
<dbReference type="InterPro" id="IPR006059">
    <property type="entry name" value="SBP"/>
</dbReference>
<dbReference type="PANTHER" id="PTHR43649">
    <property type="entry name" value="ARABINOSE-BINDING PROTEIN-RELATED"/>
    <property type="match status" value="1"/>
</dbReference>
<dbReference type="Pfam" id="PF13416">
    <property type="entry name" value="SBP_bac_8"/>
    <property type="match status" value="1"/>
</dbReference>
<proteinExistence type="predicted"/>
<dbReference type="PROSITE" id="PS51257">
    <property type="entry name" value="PROKAR_LIPOPROTEIN"/>
    <property type="match status" value="1"/>
</dbReference>
<reference evidence="2 3" key="1">
    <citation type="journal article" date="2019" name="Microorganisms">
        <title>Paenibacillus lutrae sp. nov., A Chitinolytic Species Isolated from A River Otter in Castril Natural Park, Granada, Spain.</title>
        <authorList>
            <person name="Rodriguez M."/>
            <person name="Reina J.C."/>
            <person name="Bejar V."/>
            <person name="Llamas I."/>
        </authorList>
    </citation>
    <scope>NUCLEOTIDE SEQUENCE [LARGE SCALE GENOMIC DNA]</scope>
    <source>
        <strain evidence="2 3">N10</strain>
    </source>
</reference>
<dbReference type="AlphaFoldDB" id="A0A7X3FK71"/>
<sequence>MKWLALIFAVILVFTTACSKPNGNAGGSASPGAEQPAGSAKEITFWTIALSPTFDDYINGVIKDFEGKNPGVKVKWQDIPFDAIEQKTLTSAASGSLADVLNLNTDYLKKLAALGAVANMDELAGDVKKDYFEGVWSAGEFQGVSYALPWYLSNSVQLYNKELLKKAGFDAPPTTEEESWAMSKVIKEKTGSYGNTIKDIHLYLPQNGIKIVSDDFKQAAFNTPQTLEIFKKFQQRYKDKLIPDEIMLNQAKPQEWYAQEKIAFWGTGPQLFRQVKDLSPQVYAKSDAAPALVGSSGKVNVAIMNIAVSNKSKHKKEAADFAKFITSGENQLKFAQIVAILPSVKKAAEDPFFTKGKDSADPAEKGLYLAAKQLESSENMFPPVENISKINKAINDEFHKVMLENKDPAKALSDAEAAVNKLLK</sequence>
<evidence type="ECO:0000313" key="3">
    <source>
        <dbReference type="Proteomes" id="UP000490800"/>
    </source>
</evidence>
<dbReference type="Gene3D" id="3.40.190.10">
    <property type="entry name" value="Periplasmic binding protein-like II"/>
    <property type="match status" value="2"/>
</dbReference>
<keyword evidence="3" id="KW-1185">Reference proteome</keyword>
<accession>A0A7X3FK71</accession>
<feature type="signal peptide" evidence="1">
    <location>
        <begin position="1"/>
        <end position="19"/>
    </location>
</feature>
<dbReference type="PANTHER" id="PTHR43649:SF12">
    <property type="entry name" value="DIACETYLCHITOBIOSE BINDING PROTEIN DASA"/>
    <property type="match status" value="1"/>
</dbReference>
<evidence type="ECO:0000313" key="2">
    <source>
        <dbReference type="EMBL" id="MVP01128.1"/>
    </source>
</evidence>
<gene>
    <name evidence="2" type="ORF">EDM21_16650</name>
</gene>
<protein>
    <submittedName>
        <fullName evidence="2">Extracellular solute-binding protein</fullName>
    </submittedName>
</protein>
<name>A0A7X3FK71_9BACL</name>
<evidence type="ECO:0000256" key="1">
    <source>
        <dbReference type="SAM" id="SignalP"/>
    </source>
</evidence>
<dbReference type="EMBL" id="RHLK01000010">
    <property type="protein sequence ID" value="MVP01128.1"/>
    <property type="molecule type" value="Genomic_DNA"/>
</dbReference>
<keyword evidence="1" id="KW-0732">Signal</keyword>
<feature type="chain" id="PRO_5030820226" evidence="1">
    <location>
        <begin position="20"/>
        <end position="424"/>
    </location>
</feature>
<dbReference type="OrthoDB" id="9769685at2"/>
<comment type="caution">
    <text evidence="2">The sequence shown here is derived from an EMBL/GenBank/DDBJ whole genome shotgun (WGS) entry which is preliminary data.</text>
</comment>
<dbReference type="InterPro" id="IPR050490">
    <property type="entry name" value="Bact_solute-bd_prot1"/>
</dbReference>